<dbReference type="AlphaFoldDB" id="A0A9Q7SE23"/>
<gene>
    <name evidence="1" type="ORF">SAMEA2275694_02200</name>
</gene>
<reference evidence="1 2" key="1">
    <citation type="submission" date="2016-11" db="EMBL/GenBank/DDBJ databases">
        <authorList>
            <consortium name="Pathogen Informatics"/>
        </authorList>
    </citation>
    <scope>NUCLEOTIDE SEQUENCE [LARGE SCALE GENOMIC DNA]</scope>
    <source>
        <strain evidence="1 2">968</strain>
    </source>
</reference>
<dbReference type="Proteomes" id="UP000185183">
    <property type="component" value="Unassembled WGS sequence"/>
</dbReference>
<proteinExistence type="predicted"/>
<organism evidence="1 2">
    <name type="scientific">Mycobacteroides abscessus subsp. bolletii</name>
    <dbReference type="NCBI Taxonomy" id="319705"/>
    <lineage>
        <taxon>Bacteria</taxon>
        <taxon>Bacillati</taxon>
        <taxon>Actinomycetota</taxon>
        <taxon>Actinomycetes</taxon>
        <taxon>Mycobacteriales</taxon>
        <taxon>Mycobacteriaceae</taxon>
        <taxon>Mycobacteroides</taxon>
        <taxon>Mycobacteroides abscessus</taxon>
    </lineage>
</organism>
<evidence type="ECO:0000313" key="1">
    <source>
        <dbReference type="EMBL" id="SHX33747.1"/>
    </source>
</evidence>
<protein>
    <submittedName>
        <fullName evidence="1">Uncharacterized protein</fullName>
    </submittedName>
</protein>
<sequence length="275" mass="30121">MKPGHELGDMFEDYFRADDADGQEYGRSASLLDGMRDTVAQLPIAAVAGSPIDEVDRAFTGAPVSPATLLRNAMDHALLNLCHVMDIVEQSGRLVSVPAVMGNIRTSLLATSHLCHATSPSDPQLRVQHMGRLYKLEIDSASKFVEQLDEQNANVLAGMRPPRNSVVRQLAAYTNPYPPPPRTSSETKLLEHMKEQVLGPLLIELSIDEAHGNLLIDHMFNTTSGAAHGYGWIDLNGVVCEFVTHFSCAVWVANIVFNDYLRALGHHPHLNPNLA</sequence>
<evidence type="ECO:0000313" key="2">
    <source>
        <dbReference type="Proteomes" id="UP000185183"/>
    </source>
</evidence>
<name>A0A9Q7SE23_9MYCO</name>
<comment type="caution">
    <text evidence="1">The sequence shown here is derived from an EMBL/GenBank/DDBJ whole genome shotgun (WGS) entry which is preliminary data.</text>
</comment>
<accession>A0A9Q7SE23</accession>
<dbReference type="EMBL" id="FSFA01000003">
    <property type="protein sequence ID" value="SHX33747.1"/>
    <property type="molecule type" value="Genomic_DNA"/>
</dbReference>